<reference evidence="1" key="1">
    <citation type="submission" date="2022-08" db="EMBL/GenBank/DDBJ databases">
        <authorList>
            <person name="Gutierrez-Valencia J."/>
        </authorList>
    </citation>
    <scope>NUCLEOTIDE SEQUENCE</scope>
</reference>
<protein>
    <submittedName>
        <fullName evidence="1">Uncharacterized protein</fullName>
    </submittedName>
</protein>
<organism evidence="1 2">
    <name type="scientific">Linum tenue</name>
    <dbReference type="NCBI Taxonomy" id="586396"/>
    <lineage>
        <taxon>Eukaryota</taxon>
        <taxon>Viridiplantae</taxon>
        <taxon>Streptophyta</taxon>
        <taxon>Embryophyta</taxon>
        <taxon>Tracheophyta</taxon>
        <taxon>Spermatophyta</taxon>
        <taxon>Magnoliopsida</taxon>
        <taxon>eudicotyledons</taxon>
        <taxon>Gunneridae</taxon>
        <taxon>Pentapetalae</taxon>
        <taxon>rosids</taxon>
        <taxon>fabids</taxon>
        <taxon>Malpighiales</taxon>
        <taxon>Linaceae</taxon>
        <taxon>Linum</taxon>
    </lineage>
</organism>
<gene>
    <name evidence="1" type="ORF">LITE_LOCUS36262</name>
</gene>
<accession>A0AAV0P0U0</accession>
<dbReference type="AlphaFoldDB" id="A0AAV0P0U0"/>
<dbReference type="Proteomes" id="UP001154282">
    <property type="component" value="Unassembled WGS sequence"/>
</dbReference>
<feature type="non-terminal residue" evidence="1">
    <location>
        <position position="48"/>
    </location>
</feature>
<evidence type="ECO:0000313" key="2">
    <source>
        <dbReference type="Proteomes" id="UP001154282"/>
    </source>
</evidence>
<evidence type="ECO:0000313" key="1">
    <source>
        <dbReference type="EMBL" id="CAI0464624.1"/>
    </source>
</evidence>
<dbReference type="EMBL" id="CAMGYJ010000008">
    <property type="protein sequence ID" value="CAI0464624.1"/>
    <property type="molecule type" value="Genomic_DNA"/>
</dbReference>
<comment type="caution">
    <text evidence="1">The sequence shown here is derived from an EMBL/GenBank/DDBJ whole genome shotgun (WGS) entry which is preliminary data.</text>
</comment>
<name>A0AAV0P0U0_9ROSI</name>
<keyword evidence="2" id="KW-1185">Reference proteome</keyword>
<proteinExistence type="predicted"/>
<sequence>MVILHADWNDVVWKGLTRFSYLQFAKKDETKFMLPTHLKYTREEVNLA</sequence>